<feature type="compositionally biased region" description="Polar residues" evidence="1">
    <location>
        <begin position="213"/>
        <end position="224"/>
    </location>
</feature>
<accession>A0ABN9CLC5</accession>
<evidence type="ECO:0000313" key="3">
    <source>
        <dbReference type="Proteomes" id="UP001162483"/>
    </source>
</evidence>
<feature type="region of interest" description="Disordered" evidence="1">
    <location>
        <begin position="282"/>
        <end position="334"/>
    </location>
</feature>
<proteinExistence type="predicted"/>
<feature type="compositionally biased region" description="Acidic residues" evidence="1">
    <location>
        <begin position="298"/>
        <end position="317"/>
    </location>
</feature>
<sequence length="334" mass="36828">MWLRALKDEQVPGTLQVLDPEDDSLKRAGTCKTYTCENQEFANKQQPINSPNGKLQVLGPKENVFIHAAESTSRPGSSSCRRGSAGRKCSAYAKQISLSTVKRITPSSNIGDYNVANLKDSKKIDPSQARGLLSCRSDISADRHGSAGRKCSASTKQISLCTVKRVTPSSNIADYNEANLKDLKKMDTNPMQKEPVPSNTATDEESTEVHSAPIQSPNLTEQPQESSSDDDESDNEKPSAPLELLTEFIKAVMDEDYKLAWKLCQMILIYEPENPEAKEFSPLIQKMIQNEEDHVTNDEDSEDTDEDYDSSDTDDSDSNSTETSEASSEDEADD</sequence>
<evidence type="ECO:0008006" key="4">
    <source>
        <dbReference type="Google" id="ProtNLM"/>
    </source>
</evidence>
<reference evidence="2" key="1">
    <citation type="submission" date="2023-05" db="EMBL/GenBank/DDBJ databases">
        <authorList>
            <person name="Stuckert A."/>
        </authorList>
    </citation>
    <scope>NUCLEOTIDE SEQUENCE</scope>
</reference>
<evidence type="ECO:0000256" key="1">
    <source>
        <dbReference type="SAM" id="MobiDB-lite"/>
    </source>
</evidence>
<feature type="region of interest" description="Disordered" evidence="1">
    <location>
        <begin position="183"/>
        <end position="238"/>
    </location>
</feature>
<protein>
    <recommendedName>
        <fullName evidence="4">Glutamate-rich protein 2</fullName>
    </recommendedName>
</protein>
<organism evidence="2 3">
    <name type="scientific">Staurois parvus</name>
    <dbReference type="NCBI Taxonomy" id="386267"/>
    <lineage>
        <taxon>Eukaryota</taxon>
        <taxon>Metazoa</taxon>
        <taxon>Chordata</taxon>
        <taxon>Craniata</taxon>
        <taxon>Vertebrata</taxon>
        <taxon>Euteleostomi</taxon>
        <taxon>Amphibia</taxon>
        <taxon>Batrachia</taxon>
        <taxon>Anura</taxon>
        <taxon>Neobatrachia</taxon>
        <taxon>Ranoidea</taxon>
        <taxon>Ranidae</taxon>
        <taxon>Staurois</taxon>
    </lineage>
</organism>
<comment type="caution">
    <text evidence="2">The sequence shown here is derived from an EMBL/GenBank/DDBJ whole genome shotgun (WGS) entry which is preliminary data.</text>
</comment>
<evidence type="ECO:0000313" key="2">
    <source>
        <dbReference type="EMBL" id="CAI9560490.1"/>
    </source>
</evidence>
<dbReference type="EMBL" id="CATNWA010010745">
    <property type="protein sequence ID" value="CAI9560490.1"/>
    <property type="molecule type" value="Genomic_DNA"/>
</dbReference>
<dbReference type="InterPro" id="IPR026703">
    <property type="entry name" value="ERICH2"/>
</dbReference>
<dbReference type="PANTHER" id="PTHR21520:SF2">
    <property type="entry name" value="GLUTAMATE-RICH PROTEIN 2"/>
    <property type="match status" value="1"/>
</dbReference>
<keyword evidence="3" id="KW-1185">Reference proteome</keyword>
<dbReference type="PANTHER" id="PTHR21520">
    <property type="entry name" value="GLUTAMATE-RICH PROTEIN 2"/>
    <property type="match status" value="1"/>
</dbReference>
<dbReference type="Proteomes" id="UP001162483">
    <property type="component" value="Unassembled WGS sequence"/>
</dbReference>
<gene>
    <name evidence="2" type="ORF">SPARVUS_LOCUS5270110</name>
</gene>
<name>A0ABN9CLC5_9NEOB</name>